<feature type="transmembrane region" description="Helical" evidence="1">
    <location>
        <begin position="94"/>
        <end position="112"/>
    </location>
</feature>
<feature type="transmembrane region" description="Helical" evidence="1">
    <location>
        <begin position="124"/>
        <end position="141"/>
    </location>
</feature>
<keyword evidence="1" id="KW-0812">Transmembrane</keyword>
<feature type="transmembrane region" description="Helical" evidence="1">
    <location>
        <begin position="190"/>
        <end position="208"/>
    </location>
</feature>
<proteinExistence type="predicted"/>
<dbReference type="Proteomes" id="UP000198510">
    <property type="component" value="Unassembled WGS sequence"/>
</dbReference>
<evidence type="ECO:0000313" key="2">
    <source>
        <dbReference type="EMBL" id="SDK43668.1"/>
    </source>
</evidence>
<dbReference type="RefSeq" id="WP_089680619.1">
    <property type="nucleotide sequence ID" value="NZ_FNFO01000002.1"/>
</dbReference>
<dbReference type="AlphaFoldDB" id="A0A1G9BW08"/>
<keyword evidence="3" id="KW-1185">Reference proteome</keyword>
<feature type="transmembrane region" description="Helical" evidence="1">
    <location>
        <begin position="161"/>
        <end position="184"/>
    </location>
</feature>
<dbReference type="OrthoDB" id="5984490at2"/>
<evidence type="ECO:0000313" key="3">
    <source>
        <dbReference type="Proteomes" id="UP000198510"/>
    </source>
</evidence>
<reference evidence="2 3" key="1">
    <citation type="submission" date="2016-10" db="EMBL/GenBank/DDBJ databases">
        <authorList>
            <person name="de Groot N.N."/>
        </authorList>
    </citation>
    <scope>NUCLEOTIDE SEQUENCE [LARGE SCALE GENOMIC DNA]</scope>
    <source>
        <strain evidence="2 3">DSM 25186</strain>
    </source>
</reference>
<name>A0A1G9BW08_9BACT</name>
<evidence type="ECO:0000256" key="1">
    <source>
        <dbReference type="SAM" id="Phobius"/>
    </source>
</evidence>
<dbReference type="Pfam" id="PF10067">
    <property type="entry name" value="DUF2306"/>
    <property type="match status" value="1"/>
</dbReference>
<dbReference type="STRING" id="1075417.SAMN05421823_102730"/>
<protein>
    <submittedName>
        <fullName evidence="2">Predicted membrane protein</fullName>
    </submittedName>
</protein>
<accession>A0A1G9BW08</accession>
<dbReference type="InterPro" id="IPR018750">
    <property type="entry name" value="DUF2306_membrane"/>
</dbReference>
<feature type="transmembrane region" description="Helical" evidence="1">
    <location>
        <begin position="6"/>
        <end position="30"/>
    </location>
</feature>
<organism evidence="2 3">
    <name type="scientific">Catalinimonas alkaloidigena</name>
    <dbReference type="NCBI Taxonomy" id="1075417"/>
    <lineage>
        <taxon>Bacteria</taxon>
        <taxon>Pseudomonadati</taxon>
        <taxon>Bacteroidota</taxon>
        <taxon>Cytophagia</taxon>
        <taxon>Cytophagales</taxon>
        <taxon>Catalimonadaceae</taxon>
        <taxon>Catalinimonas</taxon>
    </lineage>
</organism>
<dbReference type="EMBL" id="FNFO01000002">
    <property type="protein sequence ID" value="SDK43668.1"/>
    <property type="molecule type" value="Genomic_DNA"/>
</dbReference>
<keyword evidence="1" id="KW-0472">Membrane</keyword>
<keyword evidence="1" id="KW-1133">Transmembrane helix</keyword>
<gene>
    <name evidence="2" type="ORF">SAMN05421823_102730</name>
</gene>
<feature type="transmembrane region" description="Helical" evidence="1">
    <location>
        <begin position="42"/>
        <end position="59"/>
    </location>
</feature>
<sequence length="226" mass="25427">METLIRSLLILHIAAGFTALVAGFIAIVTPKGKTAHRLSGRWYFWGMVVIAITAALMAGYRGNDFLFTVGVFSFFLSYTGYRALQRKRGEPARVLDWMLTGLALGTGVYMVGKAGLGFFSEGSGFEPVLLVFGAFCARSGWQSLREFRRPFDPARDRHRWLFQHLGHMGGAYIATFTAFLVTNVSWQPAWVVWLLPTVIGTPLIAYAIRHYRQRLRTRQTLAVERT</sequence>
<feature type="transmembrane region" description="Helical" evidence="1">
    <location>
        <begin position="65"/>
        <end position="82"/>
    </location>
</feature>